<dbReference type="HAMAP" id="MF_00260">
    <property type="entry name" value="Porphobil_deam"/>
    <property type="match status" value="1"/>
</dbReference>
<dbReference type="EC" id="2.5.1.61" evidence="8"/>
<dbReference type="SUPFAM" id="SSF54782">
    <property type="entry name" value="Porphobilinogen deaminase (hydroxymethylbilane synthase), C-terminal domain"/>
    <property type="match status" value="1"/>
</dbReference>
<dbReference type="RefSeq" id="WP_377378938.1">
    <property type="nucleotide sequence ID" value="NZ_JBHSSW010000012.1"/>
</dbReference>
<dbReference type="PANTHER" id="PTHR11557:SF0">
    <property type="entry name" value="PORPHOBILINOGEN DEAMINASE"/>
    <property type="match status" value="1"/>
</dbReference>
<comment type="pathway">
    <text evidence="2">Porphyrin-containing compound metabolism; protoporphyrin-IX biosynthesis; coproporphyrinogen-III from 5-aminolevulinate: step 2/4.</text>
</comment>
<reference evidence="12" key="1">
    <citation type="journal article" date="2019" name="Int. J. Syst. Evol. Microbiol.">
        <title>The Global Catalogue of Microorganisms (GCM) 10K type strain sequencing project: providing services to taxonomists for standard genome sequencing and annotation.</title>
        <authorList>
            <consortium name="The Broad Institute Genomics Platform"/>
            <consortium name="The Broad Institute Genome Sequencing Center for Infectious Disease"/>
            <person name="Wu L."/>
            <person name="Ma J."/>
        </authorList>
    </citation>
    <scope>NUCLEOTIDE SEQUENCE [LARGE SCALE GENOMIC DNA]</scope>
    <source>
        <strain evidence="12">CGMCC-1.15741</strain>
    </source>
</reference>
<evidence type="ECO:0000313" key="11">
    <source>
        <dbReference type="EMBL" id="MFC6198595.1"/>
    </source>
</evidence>
<evidence type="ECO:0000256" key="2">
    <source>
        <dbReference type="ARBA" id="ARBA00004735"/>
    </source>
</evidence>
<dbReference type="Gene3D" id="3.30.160.40">
    <property type="entry name" value="Porphobilinogen deaminase, C-terminal domain"/>
    <property type="match status" value="1"/>
</dbReference>
<organism evidence="11 12">
    <name type="scientific">Ponticaulis profundi</name>
    <dbReference type="NCBI Taxonomy" id="2665222"/>
    <lineage>
        <taxon>Bacteria</taxon>
        <taxon>Pseudomonadati</taxon>
        <taxon>Pseudomonadota</taxon>
        <taxon>Alphaproteobacteria</taxon>
        <taxon>Hyphomonadales</taxon>
        <taxon>Hyphomonadaceae</taxon>
        <taxon>Ponticaulis</taxon>
    </lineage>
</organism>
<evidence type="ECO:0000256" key="1">
    <source>
        <dbReference type="ARBA" id="ARBA00002869"/>
    </source>
</evidence>
<keyword evidence="12" id="KW-1185">Reference proteome</keyword>
<protein>
    <recommendedName>
        <fullName evidence="8">Porphobilinogen deaminase</fullName>
        <shortName evidence="8">PBG</shortName>
        <ecNumber evidence="8">2.5.1.61</ecNumber>
    </recommendedName>
    <alternativeName>
        <fullName evidence="8">Hydroxymethylbilane synthase</fullName>
        <shortName evidence="8">HMBS</shortName>
    </alternativeName>
    <alternativeName>
        <fullName evidence="8">Pre-uroporphyrinogen synthase</fullName>
    </alternativeName>
</protein>
<dbReference type="InterPro" id="IPR022417">
    <property type="entry name" value="Porphobilin_deaminase_N"/>
</dbReference>
<dbReference type="PRINTS" id="PR00151">
    <property type="entry name" value="PORPHBDMNASE"/>
</dbReference>
<accession>A0ABW1SAH7</accession>
<feature type="modified residue" description="S-(dipyrrolylmethanemethyl)cysteine" evidence="8">
    <location>
        <position position="243"/>
    </location>
</feature>
<dbReference type="InterPro" id="IPR036803">
    <property type="entry name" value="Porphobilinogen_deaminase_C_sf"/>
</dbReference>
<dbReference type="Proteomes" id="UP001596303">
    <property type="component" value="Unassembled WGS sequence"/>
</dbReference>
<dbReference type="GO" id="GO:0004418">
    <property type="term" value="F:hydroxymethylbilane synthase activity"/>
    <property type="evidence" value="ECO:0007669"/>
    <property type="project" value="UniProtKB-EC"/>
</dbReference>
<evidence type="ECO:0000256" key="3">
    <source>
        <dbReference type="ARBA" id="ARBA00005638"/>
    </source>
</evidence>
<dbReference type="Pfam" id="PF01379">
    <property type="entry name" value="Porphobil_deam"/>
    <property type="match status" value="1"/>
</dbReference>
<evidence type="ECO:0000313" key="12">
    <source>
        <dbReference type="Proteomes" id="UP001596303"/>
    </source>
</evidence>
<comment type="caution">
    <text evidence="11">The sequence shown here is derived from an EMBL/GenBank/DDBJ whole genome shotgun (WGS) entry which is preliminary data.</text>
</comment>
<evidence type="ECO:0000259" key="10">
    <source>
        <dbReference type="Pfam" id="PF03900"/>
    </source>
</evidence>
<evidence type="ECO:0000256" key="8">
    <source>
        <dbReference type="HAMAP-Rule" id="MF_00260"/>
    </source>
</evidence>
<evidence type="ECO:0000256" key="6">
    <source>
        <dbReference type="ARBA" id="ARBA00023244"/>
    </source>
</evidence>
<evidence type="ECO:0000256" key="5">
    <source>
        <dbReference type="ARBA" id="ARBA00022679"/>
    </source>
</evidence>
<gene>
    <name evidence="8 11" type="primary">hemC</name>
    <name evidence="11" type="ORF">ACFQDM_10905</name>
</gene>
<dbReference type="InterPro" id="IPR022419">
    <property type="entry name" value="Porphobilin_deaminase_cofac_BS"/>
</dbReference>
<dbReference type="PANTHER" id="PTHR11557">
    <property type="entry name" value="PORPHOBILINOGEN DEAMINASE"/>
    <property type="match status" value="1"/>
</dbReference>
<name>A0ABW1SAH7_9PROT</name>
<dbReference type="InterPro" id="IPR022418">
    <property type="entry name" value="Porphobilinogen_deaminase_C"/>
</dbReference>
<comment type="cofactor">
    <cofactor evidence="8">
        <name>dipyrromethane</name>
        <dbReference type="ChEBI" id="CHEBI:60342"/>
    </cofactor>
    <text evidence="8">Binds 1 dipyrromethane group covalently.</text>
</comment>
<feature type="domain" description="Porphobilinogen deaminase N-terminal" evidence="9">
    <location>
        <begin position="4"/>
        <end position="204"/>
    </location>
</feature>
<comment type="subunit">
    <text evidence="4 8">Monomer.</text>
</comment>
<evidence type="ECO:0000256" key="7">
    <source>
        <dbReference type="ARBA" id="ARBA00048169"/>
    </source>
</evidence>
<evidence type="ECO:0000259" key="9">
    <source>
        <dbReference type="Pfam" id="PF01379"/>
    </source>
</evidence>
<proteinExistence type="inferred from homology"/>
<evidence type="ECO:0000256" key="4">
    <source>
        <dbReference type="ARBA" id="ARBA00011245"/>
    </source>
</evidence>
<dbReference type="PIRSF" id="PIRSF001438">
    <property type="entry name" value="4pyrrol_synth_OHMeBilane_synth"/>
    <property type="match status" value="1"/>
</dbReference>
<dbReference type="NCBIfam" id="TIGR00212">
    <property type="entry name" value="hemC"/>
    <property type="match status" value="1"/>
</dbReference>
<dbReference type="SUPFAM" id="SSF53850">
    <property type="entry name" value="Periplasmic binding protein-like II"/>
    <property type="match status" value="1"/>
</dbReference>
<dbReference type="EMBL" id="JBHSSW010000012">
    <property type="protein sequence ID" value="MFC6198595.1"/>
    <property type="molecule type" value="Genomic_DNA"/>
</dbReference>
<dbReference type="Gene3D" id="3.40.190.10">
    <property type="entry name" value="Periplasmic binding protein-like II"/>
    <property type="match status" value="2"/>
</dbReference>
<keyword evidence="6 8" id="KW-0627">Porphyrin biosynthesis</keyword>
<feature type="domain" description="Porphobilinogen deaminase C-terminal" evidence="10">
    <location>
        <begin position="228"/>
        <end position="301"/>
    </location>
</feature>
<dbReference type="Pfam" id="PF03900">
    <property type="entry name" value="Porphobil_deamC"/>
    <property type="match status" value="1"/>
</dbReference>
<comment type="function">
    <text evidence="1 8">Tetrapolymerization of the monopyrrole PBG into the hydroxymethylbilane pre-uroporphyrinogen in several discrete steps.</text>
</comment>
<sequence>MKTLRIGTRQSPLALAQSNWVAQQLNTLLAGSYICELVGMTTSGDQLQDRSLLEAGGKGLFTKELDIALESDDVDLLVHSLKDVPVMLPPGQRILAYPKREDPRDAFVSLKYKSLDELPEGATLGTSSLRRRAQALALRPDLKVVEFRGNVQTRLSKLQAGVADATFLASAGLNRLNVPEHACELLNPTDFLPAVGQGILAIAGMPDRLEEKVLQALVELSDLETERAATAERAALAALDGSCRTPIAAHLFHEGAGIYRLKASVTHPDGAPSYEAERTLHGSELFLADFMQLGQDVGQAIRDDAGDKLPHLDS</sequence>
<comment type="catalytic activity">
    <reaction evidence="7 8">
        <text>4 porphobilinogen + H2O = hydroxymethylbilane + 4 NH4(+)</text>
        <dbReference type="Rhea" id="RHEA:13185"/>
        <dbReference type="ChEBI" id="CHEBI:15377"/>
        <dbReference type="ChEBI" id="CHEBI:28938"/>
        <dbReference type="ChEBI" id="CHEBI:57845"/>
        <dbReference type="ChEBI" id="CHEBI:58126"/>
        <dbReference type="EC" id="2.5.1.61"/>
    </reaction>
</comment>
<dbReference type="PROSITE" id="PS00533">
    <property type="entry name" value="PORPHOBILINOGEN_DEAM"/>
    <property type="match status" value="1"/>
</dbReference>
<dbReference type="InterPro" id="IPR000860">
    <property type="entry name" value="HemC"/>
</dbReference>
<comment type="similarity">
    <text evidence="3 8">Belongs to the HMBS family.</text>
</comment>
<comment type="miscellaneous">
    <text evidence="8">The porphobilinogen subunits are added to the dipyrromethane group.</text>
</comment>
<keyword evidence="5 8" id="KW-0808">Transferase</keyword>